<evidence type="ECO:0000256" key="8">
    <source>
        <dbReference type="ARBA" id="ARBA00022527"/>
    </source>
</evidence>
<name>A0A9Q1EJ72_SYNKA</name>
<feature type="region of interest" description="Disordered" evidence="22">
    <location>
        <begin position="40"/>
        <end position="77"/>
    </location>
</feature>
<evidence type="ECO:0000259" key="23">
    <source>
        <dbReference type="PROSITE" id="PS50011"/>
    </source>
</evidence>
<evidence type="ECO:0000256" key="6">
    <source>
        <dbReference type="ARBA" id="ARBA00022454"/>
    </source>
</evidence>
<feature type="region of interest" description="Disordered" evidence="22">
    <location>
        <begin position="91"/>
        <end position="127"/>
    </location>
</feature>
<feature type="region of interest" description="Disordered" evidence="22">
    <location>
        <begin position="408"/>
        <end position="454"/>
    </location>
</feature>
<feature type="region of interest" description="Disordered" evidence="22">
    <location>
        <begin position="234"/>
        <end position="258"/>
    </location>
</feature>
<feature type="region of interest" description="Disordered" evidence="22">
    <location>
        <begin position="140"/>
        <end position="201"/>
    </location>
</feature>
<dbReference type="GO" id="GO:0005634">
    <property type="term" value="C:nucleus"/>
    <property type="evidence" value="ECO:0007669"/>
    <property type="project" value="UniProtKB-SubCell"/>
</dbReference>
<evidence type="ECO:0000256" key="7">
    <source>
        <dbReference type="ARBA" id="ARBA00022490"/>
    </source>
</evidence>
<feature type="compositionally biased region" description="Basic and acidic residues" evidence="22">
    <location>
        <begin position="624"/>
        <end position="635"/>
    </location>
</feature>
<dbReference type="GO" id="GO:0051276">
    <property type="term" value="P:chromosome organization"/>
    <property type="evidence" value="ECO:0007669"/>
    <property type="project" value="UniProtKB-ARBA"/>
</dbReference>
<dbReference type="GO" id="GO:0005737">
    <property type="term" value="C:cytoplasm"/>
    <property type="evidence" value="ECO:0007669"/>
    <property type="project" value="TreeGrafter"/>
</dbReference>
<keyword evidence="9" id="KW-0597">Phosphoprotein</keyword>
<keyword evidence="11 21" id="KW-0547">Nucleotide-binding</keyword>
<dbReference type="SMART" id="SM00220">
    <property type="entry name" value="S_TKc"/>
    <property type="match status" value="1"/>
</dbReference>
<protein>
    <recommendedName>
        <fullName evidence="19">Serine/threonine-protein kinase haspin</fullName>
        <ecNumber evidence="5">2.7.11.1</ecNumber>
    </recommendedName>
    <alternativeName>
        <fullName evidence="20">Germ cell-specific gene 2 protein</fullName>
    </alternativeName>
</protein>
<dbReference type="PANTHER" id="PTHR24419:SF18">
    <property type="entry name" value="SERINE_THREONINE-PROTEIN KINASE HASPIN"/>
    <property type="match status" value="1"/>
</dbReference>
<dbReference type="OrthoDB" id="21018at2759"/>
<keyword evidence="7" id="KW-0963">Cytoplasm</keyword>
<comment type="caution">
    <text evidence="24">The sequence shown here is derived from an EMBL/GenBank/DDBJ whole genome shotgun (WGS) entry which is preliminary data.</text>
</comment>
<comment type="function">
    <text evidence="18">Serine/threonine-protein kinase that phosphorylates histone H3 at 'Thr-3' (H3T3ph) during mitosis. May act through H3T3ph to both position and modulate activation of AURKB and other components of the chromosomal passenger complex (CPC) at centromeres to ensure proper chromatid cohesion, metaphase alignment and normal progression through the cell cycle.</text>
</comment>
<evidence type="ECO:0000256" key="10">
    <source>
        <dbReference type="ARBA" id="ARBA00022679"/>
    </source>
</evidence>
<dbReference type="InterPro" id="IPR024604">
    <property type="entry name" value="GSG2_C"/>
</dbReference>
<dbReference type="InterPro" id="IPR017441">
    <property type="entry name" value="Protein_kinase_ATP_BS"/>
</dbReference>
<evidence type="ECO:0000256" key="22">
    <source>
        <dbReference type="SAM" id="MobiDB-lite"/>
    </source>
</evidence>
<keyword evidence="6" id="KW-0158">Chromosome</keyword>
<evidence type="ECO:0000256" key="18">
    <source>
        <dbReference type="ARBA" id="ARBA00053811"/>
    </source>
</evidence>
<evidence type="ECO:0000256" key="12">
    <source>
        <dbReference type="ARBA" id="ARBA00022777"/>
    </source>
</evidence>
<dbReference type="Pfam" id="PF12330">
    <property type="entry name" value="Haspin_kinase"/>
    <property type="match status" value="1"/>
</dbReference>
<feature type="region of interest" description="Disordered" evidence="22">
    <location>
        <begin position="606"/>
        <end position="751"/>
    </location>
</feature>
<dbReference type="SMART" id="SM01331">
    <property type="entry name" value="DUF3635"/>
    <property type="match status" value="1"/>
</dbReference>
<evidence type="ECO:0000256" key="16">
    <source>
        <dbReference type="ARBA" id="ARBA00047899"/>
    </source>
</evidence>
<dbReference type="SUPFAM" id="SSF56112">
    <property type="entry name" value="Protein kinase-like (PK-like)"/>
    <property type="match status" value="1"/>
</dbReference>
<comment type="cofactor">
    <cofactor evidence="1">
        <name>Mg(2+)</name>
        <dbReference type="ChEBI" id="CHEBI:18420"/>
    </cofactor>
</comment>
<evidence type="ECO:0000256" key="9">
    <source>
        <dbReference type="ARBA" id="ARBA00022553"/>
    </source>
</evidence>
<dbReference type="GO" id="GO:0005524">
    <property type="term" value="F:ATP binding"/>
    <property type="evidence" value="ECO:0007669"/>
    <property type="project" value="UniProtKB-UniRule"/>
</dbReference>
<dbReference type="InterPro" id="IPR011009">
    <property type="entry name" value="Kinase-like_dom_sf"/>
</dbReference>
<feature type="region of interest" description="Disordered" evidence="22">
    <location>
        <begin position="537"/>
        <end position="573"/>
    </location>
</feature>
<evidence type="ECO:0000256" key="4">
    <source>
        <dbReference type="ARBA" id="ARBA00004286"/>
    </source>
</evidence>
<dbReference type="GO" id="GO:0072354">
    <property type="term" value="F:histone H3T3 kinase activity"/>
    <property type="evidence" value="ECO:0007669"/>
    <property type="project" value="TreeGrafter"/>
</dbReference>
<dbReference type="AlphaFoldDB" id="A0A9Q1EJ72"/>
<dbReference type="GO" id="GO:0035556">
    <property type="term" value="P:intracellular signal transduction"/>
    <property type="evidence" value="ECO:0007669"/>
    <property type="project" value="TreeGrafter"/>
</dbReference>
<dbReference type="Gene3D" id="3.30.200.20">
    <property type="entry name" value="Phosphorylase Kinase, domain 1"/>
    <property type="match status" value="1"/>
</dbReference>
<dbReference type="PROSITE" id="PS00107">
    <property type="entry name" value="PROTEIN_KINASE_ATP"/>
    <property type="match status" value="1"/>
</dbReference>
<evidence type="ECO:0000256" key="1">
    <source>
        <dbReference type="ARBA" id="ARBA00001946"/>
    </source>
</evidence>
<evidence type="ECO:0000313" key="25">
    <source>
        <dbReference type="Proteomes" id="UP001152622"/>
    </source>
</evidence>
<keyword evidence="12" id="KW-0418">Kinase</keyword>
<keyword evidence="25" id="KW-1185">Reference proteome</keyword>
<feature type="compositionally biased region" description="Basic and acidic residues" evidence="22">
    <location>
        <begin position="660"/>
        <end position="670"/>
    </location>
</feature>
<evidence type="ECO:0000256" key="11">
    <source>
        <dbReference type="ARBA" id="ARBA00022741"/>
    </source>
</evidence>
<dbReference type="FunFam" id="3.30.200.20:FF:000409">
    <property type="entry name" value="serine/threonine-protein kinase haspin"/>
    <property type="match status" value="1"/>
</dbReference>
<evidence type="ECO:0000256" key="2">
    <source>
        <dbReference type="ARBA" id="ARBA00004123"/>
    </source>
</evidence>
<dbReference type="Gene3D" id="1.10.510.10">
    <property type="entry name" value="Transferase(Phosphotransferase) domain 1"/>
    <property type="match status" value="1"/>
</dbReference>
<dbReference type="Proteomes" id="UP001152622">
    <property type="component" value="Chromosome 16"/>
</dbReference>
<dbReference type="GO" id="GO:0005819">
    <property type="term" value="C:spindle"/>
    <property type="evidence" value="ECO:0007669"/>
    <property type="project" value="UniProtKB-SubCell"/>
</dbReference>
<keyword evidence="13 21" id="KW-0067">ATP-binding</keyword>
<keyword evidence="15" id="KW-0539">Nucleus</keyword>
<dbReference type="PANTHER" id="PTHR24419">
    <property type="entry name" value="INTERLEUKIN-1 RECEPTOR-ASSOCIATED KINASE"/>
    <property type="match status" value="1"/>
</dbReference>
<evidence type="ECO:0000256" key="19">
    <source>
        <dbReference type="ARBA" id="ARBA00069281"/>
    </source>
</evidence>
<dbReference type="FunFam" id="1.10.510.10:FF:000401">
    <property type="entry name" value="serine/threonine-protein kinase haspin"/>
    <property type="match status" value="1"/>
</dbReference>
<dbReference type="GO" id="GO:0000278">
    <property type="term" value="P:mitotic cell cycle"/>
    <property type="evidence" value="ECO:0007669"/>
    <property type="project" value="TreeGrafter"/>
</dbReference>
<evidence type="ECO:0000256" key="5">
    <source>
        <dbReference type="ARBA" id="ARBA00012513"/>
    </source>
</evidence>
<reference evidence="24" key="1">
    <citation type="journal article" date="2023" name="Science">
        <title>Genome structures resolve the early diversification of teleost fishes.</title>
        <authorList>
            <person name="Parey E."/>
            <person name="Louis A."/>
            <person name="Montfort J."/>
            <person name="Bouchez O."/>
            <person name="Roques C."/>
            <person name="Iampietro C."/>
            <person name="Lluch J."/>
            <person name="Castinel A."/>
            <person name="Donnadieu C."/>
            <person name="Desvignes T."/>
            <person name="Floi Bucao C."/>
            <person name="Jouanno E."/>
            <person name="Wen M."/>
            <person name="Mejri S."/>
            <person name="Dirks R."/>
            <person name="Jansen H."/>
            <person name="Henkel C."/>
            <person name="Chen W.J."/>
            <person name="Zahm M."/>
            <person name="Cabau C."/>
            <person name="Klopp C."/>
            <person name="Thompson A.W."/>
            <person name="Robinson-Rechavi M."/>
            <person name="Braasch I."/>
            <person name="Lecointre G."/>
            <person name="Bobe J."/>
            <person name="Postlethwait J.H."/>
            <person name="Berthelot C."/>
            <person name="Roest Crollius H."/>
            <person name="Guiguen Y."/>
        </authorList>
    </citation>
    <scope>NUCLEOTIDE SEQUENCE</scope>
    <source>
        <strain evidence="24">WJC10195</strain>
    </source>
</reference>
<dbReference type="GO" id="GO:0005694">
    <property type="term" value="C:chromosome"/>
    <property type="evidence" value="ECO:0007669"/>
    <property type="project" value="UniProtKB-SubCell"/>
</dbReference>
<feature type="domain" description="Protein kinase" evidence="23">
    <location>
        <begin position="908"/>
        <end position="1224"/>
    </location>
</feature>
<feature type="binding site" evidence="21">
    <location>
        <position position="936"/>
    </location>
    <ligand>
        <name>ATP</name>
        <dbReference type="ChEBI" id="CHEBI:30616"/>
    </ligand>
</feature>
<comment type="subcellular location">
    <subcellularLocation>
        <location evidence="4">Chromosome</location>
    </subcellularLocation>
    <subcellularLocation>
        <location evidence="3">Cytoplasm</location>
        <location evidence="3">Cytoskeleton</location>
        <location evidence="3">Spindle</location>
    </subcellularLocation>
    <subcellularLocation>
        <location evidence="2">Nucleus</location>
    </subcellularLocation>
</comment>
<evidence type="ECO:0000256" key="14">
    <source>
        <dbReference type="ARBA" id="ARBA00023212"/>
    </source>
</evidence>
<evidence type="ECO:0000313" key="24">
    <source>
        <dbReference type="EMBL" id="KAJ8339792.1"/>
    </source>
</evidence>
<keyword evidence="8" id="KW-0723">Serine/threonine-protein kinase</keyword>
<accession>A0A9Q1EJ72</accession>
<comment type="catalytic activity">
    <reaction evidence="17">
        <text>L-seryl-[protein] + ATP = O-phospho-L-seryl-[protein] + ADP + H(+)</text>
        <dbReference type="Rhea" id="RHEA:17989"/>
        <dbReference type="Rhea" id="RHEA-COMP:9863"/>
        <dbReference type="Rhea" id="RHEA-COMP:11604"/>
        <dbReference type="ChEBI" id="CHEBI:15378"/>
        <dbReference type="ChEBI" id="CHEBI:29999"/>
        <dbReference type="ChEBI" id="CHEBI:30616"/>
        <dbReference type="ChEBI" id="CHEBI:83421"/>
        <dbReference type="ChEBI" id="CHEBI:456216"/>
        <dbReference type="EC" id="2.7.11.1"/>
    </reaction>
</comment>
<dbReference type="InterPro" id="IPR000719">
    <property type="entry name" value="Prot_kinase_dom"/>
</dbReference>
<dbReference type="PROSITE" id="PS50011">
    <property type="entry name" value="PROTEIN_KINASE_DOM"/>
    <property type="match status" value="1"/>
</dbReference>
<evidence type="ECO:0000256" key="13">
    <source>
        <dbReference type="ARBA" id="ARBA00022840"/>
    </source>
</evidence>
<sequence length="1224" mass="134549">MAFASTSSSDLSIGEHSRLTTLRKRKRILSTACSRPVRAAKQKALTGLRETDSDEENIYNPLPEPTVGPDRKRRSTVSVKALPKRKVRKRMVLESNSESEEETAARSRVSSCGPGEKGHGLKAGNSVELPSYRGRFVTNRRRAAPERPKVLQPSRTGKTPRVSVGHGSWNSSEDFVNPERLASRKRASPVQKQELRSENTSSEFVRPVSNLSRARSILKGVSLNRTADKTLESSYKRPLLSSTPSMASRPSYRHQEPSISEISCSMDDMEDVFKSSMEATRGLASPRQRELKVVMESSVEMVGSLRARPPVSEKVGLPFSAGKNCVGVPQHSRELFSHIDCELEVRNGARMVENVPSLENLSVQFVSADTHLESFAASLRERGTAVVLLEKTDLSRYLNDKRDKQEEDAYSSCVDSESALKSRSSDGKVGTGVEAPREIEGSVPGFSDESQGDDSWQIRENDELRGAGFRRGDCEKSASVLCISSSSSPGSLCKSGGGRLEETKRGSFGKGDVVRPTVNLGARVSVAEQSKVLFSETSDEIEREERSGEALPAPASCEEVFPSPPEAAVSSCPLPAGSAEACLKERCLSVRATVTLEALNLPKLTQGRGDLRAPGSDSAEELEREAGISEGDRQRSPVSGESRVQLGSSSPERPGSPANPERDGGKPSDRLRRKLSTAFASDAAVPTCASSSFAPSPGGKRGPGRAKNQGGPPKDKPGTGRKACISGLSVSRWAKNDPHRQRQRKCPSQSQLSRAGDCSLFDFQPTLNAKKRPDIGSNLFQGTSGLFPGTPLRTDPLSISSLLANFTPESLTTHNWSRLKAALSVHKKKKAFFTPMKLSMSHSEVLGDGSPRCTPFSCHQRASLLRSTTATPLSQSLLEDITDAEKLYHECQQDGPILFEQCLPPPRMKLCKKVGEGTFGEVFTTTNHSNETVALKIVPIEGRQKVNGEDQKTFGEILHEVIISKELSCLDAKEMNKTNGFIGLNDLHCVRGSYPKPLLSAWDKFDKQRRSENDRPDFFEEDQLFLILEFEFGGSDLEAMNGKLSSLAVAKSILHQVTAALAVAEQALCFEHRDLHWGNILVKTTKEKAGTYLLNGTSHSYETKGIHVNIIDYSLSRLEIDGLTVSCDISADEELFMGQGDYQFDIYRQMRQENNNSWSEFNPRTNVLWIHYLADKLLHMSYRQRIQSKPMKNLKRSIKDFHRELLAYKSAATVLECCSLFQEA</sequence>
<keyword evidence="10" id="KW-0808">Transferase</keyword>
<evidence type="ECO:0000256" key="15">
    <source>
        <dbReference type="ARBA" id="ARBA00023242"/>
    </source>
</evidence>
<evidence type="ECO:0000256" key="3">
    <source>
        <dbReference type="ARBA" id="ARBA00004186"/>
    </source>
</evidence>
<comment type="catalytic activity">
    <reaction evidence="16">
        <text>L-threonyl-[protein] + ATP = O-phospho-L-threonyl-[protein] + ADP + H(+)</text>
        <dbReference type="Rhea" id="RHEA:46608"/>
        <dbReference type="Rhea" id="RHEA-COMP:11060"/>
        <dbReference type="Rhea" id="RHEA-COMP:11605"/>
        <dbReference type="ChEBI" id="CHEBI:15378"/>
        <dbReference type="ChEBI" id="CHEBI:30013"/>
        <dbReference type="ChEBI" id="CHEBI:30616"/>
        <dbReference type="ChEBI" id="CHEBI:61977"/>
        <dbReference type="ChEBI" id="CHEBI:456216"/>
        <dbReference type="EC" id="2.7.11.1"/>
    </reaction>
</comment>
<proteinExistence type="predicted"/>
<dbReference type="EC" id="2.7.11.1" evidence="5"/>
<dbReference type="EMBL" id="JAINUF010000016">
    <property type="protein sequence ID" value="KAJ8339792.1"/>
    <property type="molecule type" value="Genomic_DNA"/>
</dbReference>
<keyword evidence="14" id="KW-0206">Cytoskeleton</keyword>
<evidence type="ECO:0000256" key="17">
    <source>
        <dbReference type="ARBA" id="ARBA00048679"/>
    </source>
</evidence>
<organism evidence="24 25">
    <name type="scientific">Synaphobranchus kaupii</name>
    <name type="common">Kaup's arrowtooth eel</name>
    <dbReference type="NCBI Taxonomy" id="118154"/>
    <lineage>
        <taxon>Eukaryota</taxon>
        <taxon>Metazoa</taxon>
        <taxon>Chordata</taxon>
        <taxon>Craniata</taxon>
        <taxon>Vertebrata</taxon>
        <taxon>Euteleostomi</taxon>
        <taxon>Actinopterygii</taxon>
        <taxon>Neopterygii</taxon>
        <taxon>Teleostei</taxon>
        <taxon>Anguilliformes</taxon>
        <taxon>Synaphobranchidae</taxon>
        <taxon>Synaphobranchus</taxon>
    </lineage>
</organism>
<dbReference type="GO" id="GO:1901991">
    <property type="term" value="P:negative regulation of mitotic cell cycle phase transition"/>
    <property type="evidence" value="ECO:0007669"/>
    <property type="project" value="UniProtKB-ARBA"/>
</dbReference>
<evidence type="ECO:0000256" key="21">
    <source>
        <dbReference type="PROSITE-ProRule" id="PRU10141"/>
    </source>
</evidence>
<evidence type="ECO:0000256" key="20">
    <source>
        <dbReference type="ARBA" id="ARBA00081741"/>
    </source>
</evidence>
<gene>
    <name evidence="24" type="ORF">SKAU_G00344250</name>
</gene>